<evidence type="ECO:0000313" key="6">
    <source>
        <dbReference type="EMBL" id="KAJ2793258.1"/>
    </source>
</evidence>
<keyword evidence="4" id="KW-0067">ATP-binding</keyword>
<gene>
    <name evidence="6" type="ORF">H4R20_006596</name>
</gene>
<dbReference type="PANTHER" id="PTHR24223">
    <property type="entry name" value="ATP-BINDING CASSETTE SUB-FAMILY C"/>
    <property type="match status" value="1"/>
</dbReference>
<dbReference type="AlphaFoldDB" id="A0A9W8HMK1"/>
<comment type="similarity">
    <text evidence="2">Belongs to the ABC transporter superfamily. ABCC family. Conjugate transporter (TC 3.A.1.208) subfamily.</text>
</comment>
<dbReference type="OrthoDB" id="6500128at2759"/>
<comment type="subcellular location">
    <subcellularLocation>
        <location evidence="1">Membrane</location>
        <topology evidence="1">Multi-pass membrane protein</topology>
    </subcellularLocation>
</comment>
<proteinExistence type="inferred from homology"/>
<dbReference type="Gene3D" id="3.40.50.300">
    <property type="entry name" value="P-loop containing nucleotide triphosphate hydrolases"/>
    <property type="match status" value="1"/>
</dbReference>
<dbReference type="GO" id="GO:0005524">
    <property type="term" value="F:ATP binding"/>
    <property type="evidence" value="ECO:0007669"/>
    <property type="project" value="UniProtKB-KW"/>
</dbReference>
<feature type="domain" description="ABC transporter" evidence="5">
    <location>
        <begin position="97"/>
        <end position="165"/>
    </location>
</feature>
<comment type="caution">
    <text evidence="6">The sequence shown here is derived from an EMBL/GenBank/DDBJ whole genome shotgun (WGS) entry which is preliminary data.</text>
</comment>
<reference evidence="6" key="1">
    <citation type="submission" date="2022-07" db="EMBL/GenBank/DDBJ databases">
        <title>Phylogenomic reconstructions and comparative analyses of Kickxellomycotina fungi.</title>
        <authorList>
            <person name="Reynolds N.K."/>
            <person name="Stajich J.E."/>
            <person name="Barry K."/>
            <person name="Grigoriev I.V."/>
            <person name="Crous P."/>
            <person name="Smith M.E."/>
        </authorList>
    </citation>
    <scope>NUCLEOTIDE SEQUENCE</scope>
    <source>
        <strain evidence="6">NRRL 1565</strain>
    </source>
</reference>
<dbReference type="GO" id="GO:0016887">
    <property type="term" value="F:ATP hydrolysis activity"/>
    <property type="evidence" value="ECO:0007669"/>
    <property type="project" value="InterPro"/>
</dbReference>
<dbReference type="PANTHER" id="PTHR24223:SF456">
    <property type="entry name" value="MULTIDRUG RESISTANCE-ASSOCIATED PROTEIN LETHAL(2)03659"/>
    <property type="match status" value="1"/>
</dbReference>
<dbReference type="GO" id="GO:0042626">
    <property type="term" value="F:ATPase-coupled transmembrane transporter activity"/>
    <property type="evidence" value="ECO:0007669"/>
    <property type="project" value="TreeGrafter"/>
</dbReference>
<protein>
    <recommendedName>
        <fullName evidence="5">ABC transporter domain-containing protein</fullName>
    </recommendedName>
</protein>
<evidence type="ECO:0000256" key="1">
    <source>
        <dbReference type="ARBA" id="ARBA00004141"/>
    </source>
</evidence>
<evidence type="ECO:0000313" key="7">
    <source>
        <dbReference type="Proteomes" id="UP001140094"/>
    </source>
</evidence>
<sequence>MLFQTQYTRFKVSSGECIAYQRLLNSLISDTIQVVHLPSRTQIFSEIIDKYMFFTNIKPEAPYIVKDCRPASDWPRHGRIEFQNFSMRYHKDLAPALDNINLIINPGEKVGIVGRSGAGKSTLVKALFRLVNAGTSGSILIDGLDISTIGVGDLRPRLGIIPQEST</sequence>
<dbReference type="SUPFAM" id="SSF52540">
    <property type="entry name" value="P-loop containing nucleoside triphosphate hydrolases"/>
    <property type="match status" value="1"/>
</dbReference>
<dbReference type="InterPro" id="IPR003439">
    <property type="entry name" value="ABC_transporter-like_ATP-bd"/>
</dbReference>
<evidence type="ECO:0000256" key="3">
    <source>
        <dbReference type="ARBA" id="ARBA00022741"/>
    </source>
</evidence>
<name>A0A9W8HMK1_9FUNG</name>
<dbReference type="InterPro" id="IPR050173">
    <property type="entry name" value="ABC_transporter_C-like"/>
</dbReference>
<dbReference type="GO" id="GO:0016020">
    <property type="term" value="C:membrane"/>
    <property type="evidence" value="ECO:0007669"/>
    <property type="project" value="UniProtKB-SubCell"/>
</dbReference>
<evidence type="ECO:0000256" key="2">
    <source>
        <dbReference type="ARBA" id="ARBA00009726"/>
    </source>
</evidence>
<evidence type="ECO:0000256" key="4">
    <source>
        <dbReference type="ARBA" id="ARBA00022840"/>
    </source>
</evidence>
<keyword evidence="3" id="KW-0547">Nucleotide-binding</keyword>
<keyword evidence="7" id="KW-1185">Reference proteome</keyword>
<dbReference type="Pfam" id="PF00005">
    <property type="entry name" value="ABC_tran"/>
    <property type="match status" value="1"/>
</dbReference>
<feature type="non-terminal residue" evidence="6">
    <location>
        <position position="166"/>
    </location>
</feature>
<evidence type="ECO:0000259" key="5">
    <source>
        <dbReference type="Pfam" id="PF00005"/>
    </source>
</evidence>
<dbReference type="InterPro" id="IPR027417">
    <property type="entry name" value="P-loop_NTPase"/>
</dbReference>
<accession>A0A9W8HMK1</accession>
<dbReference type="Proteomes" id="UP001140094">
    <property type="component" value="Unassembled WGS sequence"/>
</dbReference>
<organism evidence="6 7">
    <name type="scientific">Coemansia guatemalensis</name>
    <dbReference type="NCBI Taxonomy" id="2761395"/>
    <lineage>
        <taxon>Eukaryota</taxon>
        <taxon>Fungi</taxon>
        <taxon>Fungi incertae sedis</taxon>
        <taxon>Zoopagomycota</taxon>
        <taxon>Kickxellomycotina</taxon>
        <taxon>Kickxellomycetes</taxon>
        <taxon>Kickxellales</taxon>
        <taxon>Kickxellaceae</taxon>
        <taxon>Coemansia</taxon>
    </lineage>
</organism>
<dbReference type="EMBL" id="JANBUO010002966">
    <property type="protein sequence ID" value="KAJ2793258.1"/>
    <property type="molecule type" value="Genomic_DNA"/>
</dbReference>